<evidence type="ECO:0000313" key="2">
    <source>
        <dbReference type="Proteomes" id="UP000461595"/>
    </source>
</evidence>
<comment type="caution">
    <text evidence="1">The sequence shown here is derived from an EMBL/GenBank/DDBJ whole genome shotgun (WGS) entry which is preliminary data.</text>
</comment>
<reference evidence="1 2" key="1">
    <citation type="submission" date="2019-12" db="EMBL/GenBank/DDBJ databases">
        <title>Microbes associate with the intestines of laboratory mice.</title>
        <authorList>
            <person name="Navarre W."/>
            <person name="Wong E."/>
        </authorList>
    </citation>
    <scope>NUCLEOTIDE SEQUENCE [LARGE SCALE GENOMIC DNA]</scope>
    <source>
        <strain evidence="1 2">NM51_B2-22</strain>
    </source>
</reference>
<dbReference type="RefSeq" id="WP_160332968.1">
    <property type="nucleotide sequence ID" value="NZ_WSRS01000047.1"/>
</dbReference>
<dbReference type="Proteomes" id="UP000461595">
    <property type="component" value="Unassembled WGS sequence"/>
</dbReference>
<organism evidence="1 2">
    <name type="scientific">Streptococcus danieliae</name>
    <dbReference type="NCBI Taxonomy" id="747656"/>
    <lineage>
        <taxon>Bacteria</taxon>
        <taxon>Bacillati</taxon>
        <taxon>Bacillota</taxon>
        <taxon>Bacilli</taxon>
        <taxon>Lactobacillales</taxon>
        <taxon>Streptococcaceae</taxon>
        <taxon>Streptococcus</taxon>
    </lineage>
</organism>
<dbReference type="AlphaFoldDB" id="A0A7X3G8U4"/>
<sequence length="100" mass="11756">MAKAQNMNEEKIVLTLNELENFGWELFDIKNQLETNIVTLDALEHIARTAPERIQLHFLKYFDHAHEQQQRLVKRLDQIGLYLVESGSEHEIQAMRRAKG</sequence>
<protein>
    <submittedName>
        <fullName evidence="1">Uncharacterized protein</fullName>
    </submittedName>
</protein>
<proteinExistence type="predicted"/>
<name>A0A7X3G8U4_9STRE</name>
<evidence type="ECO:0000313" key="1">
    <source>
        <dbReference type="EMBL" id="MVX59182.1"/>
    </source>
</evidence>
<gene>
    <name evidence="1" type="ORF">E5983_05940</name>
</gene>
<accession>A0A7X3G8U4</accession>
<dbReference type="EMBL" id="WSRS01000047">
    <property type="protein sequence ID" value="MVX59182.1"/>
    <property type="molecule type" value="Genomic_DNA"/>
</dbReference>